<dbReference type="GO" id="GO:0042799">
    <property type="term" value="F:histone H4K20 methyltransferase activity"/>
    <property type="evidence" value="ECO:0007669"/>
    <property type="project" value="TreeGrafter"/>
</dbReference>
<dbReference type="EMBL" id="SRMA01027078">
    <property type="protein sequence ID" value="TRY60112.1"/>
    <property type="molecule type" value="Genomic_DNA"/>
</dbReference>
<dbReference type="InterPro" id="IPR051760">
    <property type="entry name" value="KMT5A"/>
</dbReference>
<proteinExistence type="predicted"/>
<dbReference type="Gene3D" id="2.170.270.10">
    <property type="entry name" value="SET domain"/>
    <property type="match status" value="1"/>
</dbReference>
<keyword evidence="2" id="KW-1185">Reference proteome</keyword>
<evidence type="ECO:0008006" key="3">
    <source>
        <dbReference type="Google" id="ProtNLM"/>
    </source>
</evidence>
<sequence>MFEFRYNGRFLCVDASRNDGSLGRPVNDDHINPNSQMKTICVERQPRFCLFATRQKYPGERITHNYDDSDWPWRLAKMSLVEERASTMSVNISVPDDERSLVEDQESTMSVNFSVPDDERSLVEDRASTMSVNISVPDDERSLVEDRASTMSVNISVPDDERSLVEDRASTISVNISVPDDERSLVEDRASIMSVNISVLMMSGDDTSVKLAQLSERRCDLHTPMRLRSMTYIACYTLCLSPVFL</sequence>
<dbReference type="InterPro" id="IPR046341">
    <property type="entry name" value="SET_dom_sf"/>
</dbReference>
<dbReference type="Proteomes" id="UP000316079">
    <property type="component" value="Unassembled WGS sequence"/>
</dbReference>
<name>A0A553N3V9_9TELE</name>
<dbReference type="GO" id="GO:0043516">
    <property type="term" value="P:regulation of DNA damage response, signal transduction by p53 class mediator"/>
    <property type="evidence" value="ECO:0007669"/>
    <property type="project" value="TreeGrafter"/>
</dbReference>
<protein>
    <recommendedName>
        <fullName evidence="3">SET domain-containing protein</fullName>
    </recommendedName>
</protein>
<evidence type="ECO:0000313" key="2">
    <source>
        <dbReference type="Proteomes" id="UP000316079"/>
    </source>
</evidence>
<comment type="caution">
    <text evidence="1">The sequence shown here is derived from an EMBL/GenBank/DDBJ whole genome shotgun (WGS) entry which is preliminary data.</text>
</comment>
<dbReference type="STRING" id="623744.A0A553N3V9"/>
<dbReference type="PANTHER" id="PTHR46167">
    <property type="entry name" value="N-LYSINE METHYLTRANSFERASE KMT5A"/>
    <property type="match status" value="1"/>
</dbReference>
<dbReference type="OrthoDB" id="16287at2759"/>
<organism evidence="1 2">
    <name type="scientific">Danionella cerebrum</name>
    <dbReference type="NCBI Taxonomy" id="2873325"/>
    <lineage>
        <taxon>Eukaryota</taxon>
        <taxon>Metazoa</taxon>
        <taxon>Chordata</taxon>
        <taxon>Craniata</taxon>
        <taxon>Vertebrata</taxon>
        <taxon>Euteleostomi</taxon>
        <taxon>Actinopterygii</taxon>
        <taxon>Neopterygii</taxon>
        <taxon>Teleostei</taxon>
        <taxon>Ostariophysi</taxon>
        <taxon>Cypriniformes</taxon>
        <taxon>Danionidae</taxon>
        <taxon>Danioninae</taxon>
        <taxon>Danionella</taxon>
    </lineage>
</organism>
<dbReference type="GO" id="GO:0005700">
    <property type="term" value="C:polytene chromosome"/>
    <property type="evidence" value="ECO:0007669"/>
    <property type="project" value="TreeGrafter"/>
</dbReference>
<accession>A0A553N3V9</accession>
<dbReference type="SUPFAM" id="SSF82199">
    <property type="entry name" value="SET domain"/>
    <property type="match status" value="1"/>
</dbReference>
<gene>
    <name evidence="1" type="ORF">DNTS_012011</name>
</gene>
<reference evidence="1 2" key="1">
    <citation type="journal article" date="2019" name="Sci. Data">
        <title>Hybrid genome assembly and annotation of Danionella translucida.</title>
        <authorList>
            <person name="Kadobianskyi M."/>
            <person name="Schulze L."/>
            <person name="Schuelke M."/>
            <person name="Judkewitz B."/>
        </authorList>
    </citation>
    <scope>NUCLEOTIDE SEQUENCE [LARGE SCALE GENOMIC DNA]</scope>
    <source>
        <strain evidence="1 2">Bolton</strain>
    </source>
</reference>
<dbReference type="AlphaFoldDB" id="A0A553N3V9"/>
<evidence type="ECO:0000313" key="1">
    <source>
        <dbReference type="EMBL" id="TRY60112.1"/>
    </source>
</evidence>
<dbReference type="GO" id="GO:0005634">
    <property type="term" value="C:nucleus"/>
    <property type="evidence" value="ECO:0007669"/>
    <property type="project" value="TreeGrafter"/>
</dbReference>
<dbReference type="PANTHER" id="PTHR46167:SF1">
    <property type="entry name" value="N-LYSINE METHYLTRANSFERASE KMT5A"/>
    <property type="match status" value="1"/>
</dbReference>
<dbReference type="GO" id="GO:0006357">
    <property type="term" value="P:regulation of transcription by RNA polymerase II"/>
    <property type="evidence" value="ECO:0007669"/>
    <property type="project" value="TreeGrafter"/>
</dbReference>